<reference evidence="1 2" key="1">
    <citation type="submission" date="2024-06" db="EMBL/GenBank/DDBJ databases">
        <title>Sorghum-associated microbial communities from plants grown in Nebraska, USA.</title>
        <authorList>
            <person name="Schachtman D."/>
        </authorList>
    </citation>
    <scope>NUCLEOTIDE SEQUENCE [LARGE SCALE GENOMIC DNA]</scope>
    <source>
        <strain evidence="1 2">1288</strain>
    </source>
</reference>
<evidence type="ECO:0000313" key="1">
    <source>
        <dbReference type="EMBL" id="MET3657161.1"/>
    </source>
</evidence>
<sequence>MRFKDVTFDYPDIVSTCSNNGNGPETVIVYEHEDTRIIYSFNDQGKHLSLSNPYRDITGSEIGYSIEEIMKEDPANLTGYISNNGVYHFKHTTLNRHEQYPVSDILQ</sequence>
<evidence type="ECO:0000313" key="2">
    <source>
        <dbReference type="Proteomes" id="UP001549104"/>
    </source>
</evidence>
<evidence type="ECO:0008006" key="3">
    <source>
        <dbReference type="Google" id="ProtNLM"/>
    </source>
</evidence>
<keyword evidence="2" id="KW-1185">Reference proteome</keyword>
<accession>A0ABV2K7V4</accession>
<gene>
    <name evidence="1" type="ORF">ABIC55_002248</name>
</gene>
<dbReference type="InterPro" id="IPR014959">
    <property type="entry name" value="DUF1827"/>
</dbReference>
<organism evidence="1 2">
    <name type="scientific">Sporosarcina psychrophila</name>
    <name type="common">Bacillus psychrophilus</name>
    <dbReference type="NCBI Taxonomy" id="1476"/>
    <lineage>
        <taxon>Bacteria</taxon>
        <taxon>Bacillati</taxon>
        <taxon>Bacillota</taxon>
        <taxon>Bacilli</taxon>
        <taxon>Bacillales</taxon>
        <taxon>Caryophanaceae</taxon>
        <taxon>Sporosarcina</taxon>
    </lineage>
</organism>
<proteinExistence type="predicted"/>
<dbReference type="Pfam" id="PF08860">
    <property type="entry name" value="DUF1827"/>
    <property type="match status" value="1"/>
</dbReference>
<protein>
    <recommendedName>
        <fullName evidence="3">KTSC domain-containing protein</fullName>
    </recommendedName>
</protein>
<dbReference type="Gene3D" id="3.40.1720.10">
    <property type="entry name" value="Streptococcus thermophilus LMG 18311 protein like"/>
    <property type="match status" value="1"/>
</dbReference>
<dbReference type="Proteomes" id="UP001549104">
    <property type="component" value="Unassembled WGS sequence"/>
</dbReference>
<comment type="caution">
    <text evidence="1">The sequence shown here is derived from an EMBL/GenBank/DDBJ whole genome shotgun (WGS) entry which is preliminary data.</text>
</comment>
<name>A0ABV2K7V4_SPOPS</name>
<dbReference type="EMBL" id="JBEPME010000002">
    <property type="protein sequence ID" value="MET3657161.1"/>
    <property type="molecule type" value="Genomic_DNA"/>
</dbReference>
<dbReference type="InterPro" id="IPR038226">
    <property type="entry name" value="LMG18311-like_sf"/>
</dbReference>
<dbReference type="RefSeq" id="WP_354313156.1">
    <property type="nucleotide sequence ID" value="NZ_JBEPME010000002.1"/>
</dbReference>